<protein>
    <submittedName>
        <fullName evidence="3">Rubrerythrin family protein</fullName>
    </submittedName>
</protein>
<proteinExistence type="predicted"/>
<dbReference type="CDD" id="cd00657">
    <property type="entry name" value="Ferritin_like"/>
    <property type="match status" value="1"/>
</dbReference>
<feature type="coiled-coil region" evidence="1">
    <location>
        <begin position="38"/>
        <end position="65"/>
    </location>
</feature>
<accession>A0A3T0I038</accession>
<keyword evidence="4" id="KW-1185">Reference proteome</keyword>
<evidence type="ECO:0000259" key="2">
    <source>
        <dbReference type="Pfam" id="PF09537"/>
    </source>
</evidence>
<sequence>MKDEEIVVEELNTLLRGTYMGIHAFEHHIQRLEDPQLKQRFQSMQQEAKQNAQKLAERIQNLNGVPADSEGVSGKMHSLMHKVLLPNDTTKIIKDALKGVDQYGVEYSEELVRGDLDPESKKIAEEVINTSRRQAKELRKLLH</sequence>
<dbReference type="SUPFAM" id="SSF47240">
    <property type="entry name" value="Ferritin-like"/>
    <property type="match status" value="1"/>
</dbReference>
<keyword evidence="1" id="KW-0175">Coiled coil</keyword>
<dbReference type="Proteomes" id="UP000282892">
    <property type="component" value="Chromosome"/>
</dbReference>
<dbReference type="InterPro" id="IPR019052">
    <property type="entry name" value="DUF2383"/>
</dbReference>
<dbReference type="OrthoDB" id="1706687at2"/>
<dbReference type="AlphaFoldDB" id="A0A3T0I038"/>
<dbReference type="InterPro" id="IPR009078">
    <property type="entry name" value="Ferritin-like_SF"/>
</dbReference>
<evidence type="ECO:0000256" key="1">
    <source>
        <dbReference type="SAM" id="Coils"/>
    </source>
</evidence>
<evidence type="ECO:0000313" key="3">
    <source>
        <dbReference type="EMBL" id="AZU62663.1"/>
    </source>
</evidence>
<evidence type="ECO:0000313" key="4">
    <source>
        <dbReference type="Proteomes" id="UP000282892"/>
    </source>
</evidence>
<dbReference type="STRING" id="1193713.GCA_001636315_00041"/>
<organism evidence="3 4">
    <name type="scientific">Neobacillus mesonae</name>
    <dbReference type="NCBI Taxonomy" id="1193713"/>
    <lineage>
        <taxon>Bacteria</taxon>
        <taxon>Bacillati</taxon>
        <taxon>Bacillota</taxon>
        <taxon>Bacilli</taxon>
        <taxon>Bacillales</taxon>
        <taxon>Bacillaceae</taxon>
        <taxon>Neobacillus</taxon>
    </lineage>
</organism>
<dbReference type="KEGG" id="nmk:CHR53_16095"/>
<dbReference type="InterPro" id="IPR012347">
    <property type="entry name" value="Ferritin-like"/>
</dbReference>
<dbReference type="EMBL" id="CP022572">
    <property type="protein sequence ID" value="AZU62663.1"/>
    <property type="molecule type" value="Genomic_DNA"/>
</dbReference>
<dbReference type="Gene3D" id="1.20.1260.10">
    <property type="match status" value="1"/>
</dbReference>
<name>A0A3T0I038_9BACI</name>
<dbReference type="RefSeq" id="WP_127487467.1">
    <property type="nucleotide sequence ID" value="NZ_CP022572.1"/>
</dbReference>
<dbReference type="Pfam" id="PF09537">
    <property type="entry name" value="DUF2383"/>
    <property type="match status" value="1"/>
</dbReference>
<feature type="domain" description="DUF2383" evidence="2">
    <location>
        <begin position="7"/>
        <end position="108"/>
    </location>
</feature>
<gene>
    <name evidence="3" type="ORF">CHR53_16095</name>
</gene>
<reference evidence="3 4" key="1">
    <citation type="submission" date="2017-07" db="EMBL/GenBank/DDBJ databases">
        <title>The complete genome sequence of Bacillus mesonae strain H20-5, an efficient strain improving plant abiotic stress resistance.</title>
        <authorList>
            <person name="Kim S.Y."/>
            <person name="Song H."/>
            <person name="Sang M.K."/>
            <person name="Weon H.-Y."/>
            <person name="Song J."/>
        </authorList>
    </citation>
    <scope>NUCLEOTIDE SEQUENCE [LARGE SCALE GENOMIC DNA]</scope>
    <source>
        <strain evidence="3 4">H20-5</strain>
    </source>
</reference>